<gene>
    <name evidence="1" type="ORF">IHE45_11G034700</name>
</gene>
<protein>
    <submittedName>
        <fullName evidence="1">Uncharacterized protein</fullName>
    </submittedName>
</protein>
<proteinExistence type="predicted"/>
<dbReference type="Proteomes" id="UP000827976">
    <property type="component" value="Chromosome 11"/>
</dbReference>
<evidence type="ECO:0000313" key="2">
    <source>
        <dbReference type="Proteomes" id="UP000827976"/>
    </source>
</evidence>
<dbReference type="EMBL" id="CM037021">
    <property type="protein sequence ID" value="KAH7668786.1"/>
    <property type="molecule type" value="Genomic_DNA"/>
</dbReference>
<accession>A0ACB7V604</accession>
<comment type="caution">
    <text evidence="1">The sequence shown here is derived from an EMBL/GenBank/DDBJ whole genome shotgun (WGS) entry which is preliminary data.</text>
</comment>
<sequence length="41" mass="4707">MESVSLSSSCFGSQIFLYNKVLDRRFHMRGDFLLASFVNCT</sequence>
<reference evidence="2" key="1">
    <citation type="journal article" date="2022" name="Nat. Commun.">
        <title>Chromosome evolution and the genetic basis of agronomically important traits in greater yam.</title>
        <authorList>
            <person name="Bredeson J.V."/>
            <person name="Lyons J.B."/>
            <person name="Oniyinde I.O."/>
            <person name="Okereke N.R."/>
            <person name="Kolade O."/>
            <person name="Nnabue I."/>
            <person name="Nwadili C.O."/>
            <person name="Hribova E."/>
            <person name="Parker M."/>
            <person name="Nwogha J."/>
            <person name="Shu S."/>
            <person name="Carlson J."/>
            <person name="Kariba R."/>
            <person name="Muthemba S."/>
            <person name="Knop K."/>
            <person name="Barton G.J."/>
            <person name="Sherwood A.V."/>
            <person name="Lopez-Montes A."/>
            <person name="Asiedu R."/>
            <person name="Jamnadass R."/>
            <person name="Muchugi A."/>
            <person name="Goodstein D."/>
            <person name="Egesi C.N."/>
            <person name="Featherston J."/>
            <person name="Asfaw A."/>
            <person name="Simpson G.G."/>
            <person name="Dolezel J."/>
            <person name="Hendre P.S."/>
            <person name="Van Deynze A."/>
            <person name="Kumar P.L."/>
            <person name="Obidiegwu J.E."/>
            <person name="Bhattacharjee R."/>
            <person name="Rokhsar D.S."/>
        </authorList>
    </citation>
    <scope>NUCLEOTIDE SEQUENCE [LARGE SCALE GENOMIC DNA]</scope>
    <source>
        <strain evidence="2">cv. TDa95/00328</strain>
    </source>
</reference>
<evidence type="ECO:0000313" key="1">
    <source>
        <dbReference type="EMBL" id="KAH7668786.1"/>
    </source>
</evidence>
<keyword evidence="2" id="KW-1185">Reference proteome</keyword>
<name>A0ACB7V604_DIOAL</name>
<organism evidence="1 2">
    <name type="scientific">Dioscorea alata</name>
    <name type="common">Purple yam</name>
    <dbReference type="NCBI Taxonomy" id="55571"/>
    <lineage>
        <taxon>Eukaryota</taxon>
        <taxon>Viridiplantae</taxon>
        <taxon>Streptophyta</taxon>
        <taxon>Embryophyta</taxon>
        <taxon>Tracheophyta</taxon>
        <taxon>Spermatophyta</taxon>
        <taxon>Magnoliopsida</taxon>
        <taxon>Liliopsida</taxon>
        <taxon>Dioscoreales</taxon>
        <taxon>Dioscoreaceae</taxon>
        <taxon>Dioscorea</taxon>
    </lineage>
</organism>